<sequence>MKRGRRSAVKESRKSSDLSPKSKKRRSHASSEPETSMMDTAESLAMKLETVVPMLVRSGNAYSCPDLNDFDIDQDMENLEDVKSLREKLKKQFKNFDFDGKTDVNLDSAAIAGAKVMVDERPATRNMTKRLAKEVGINENTLLYDALPSEHVESKVAKTIADQRKESIVESFVDFQKQLRFKKELMEQVAKKINDPRVAPPRRASAAARMNGLVTPPKQKLRKAMTSVRTPKKSRKPNPLSFTKIMDEYTDMLASEIKDRSVHVQKVKPIPLNLENEDPGY</sequence>
<reference evidence="2" key="1">
    <citation type="submission" date="2022-11" db="UniProtKB">
        <authorList>
            <consortium name="WormBaseParasite"/>
        </authorList>
    </citation>
    <scope>IDENTIFICATION</scope>
</reference>
<protein>
    <submittedName>
        <fullName evidence="2">Uncharacterized protein</fullName>
    </submittedName>
</protein>
<evidence type="ECO:0000313" key="2">
    <source>
        <dbReference type="WBParaSite" id="JU765_v2.g19405.t1"/>
    </source>
</evidence>
<dbReference type="WBParaSite" id="JU765_v2.g19405.t1">
    <property type="protein sequence ID" value="JU765_v2.g19405.t1"/>
    <property type="gene ID" value="JU765_v2.g19405"/>
</dbReference>
<proteinExistence type="predicted"/>
<accession>A0AC34QU44</accession>
<dbReference type="Proteomes" id="UP000887576">
    <property type="component" value="Unplaced"/>
</dbReference>
<organism evidence="1 2">
    <name type="scientific">Panagrolaimus sp. JU765</name>
    <dbReference type="NCBI Taxonomy" id="591449"/>
    <lineage>
        <taxon>Eukaryota</taxon>
        <taxon>Metazoa</taxon>
        <taxon>Ecdysozoa</taxon>
        <taxon>Nematoda</taxon>
        <taxon>Chromadorea</taxon>
        <taxon>Rhabditida</taxon>
        <taxon>Tylenchina</taxon>
        <taxon>Panagrolaimomorpha</taxon>
        <taxon>Panagrolaimoidea</taxon>
        <taxon>Panagrolaimidae</taxon>
        <taxon>Panagrolaimus</taxon>
    </lineage>
</organism>
<name>A0AC34QU44_9BILA</name>
<evidence type="ECO:0000313" key="1">
    <source>
        <dbReference type="Proteomes" id="UP000887576"/>
    </source>
</evidence>